<keyword evidence="13" id="KW-1185">Reference proteome</keyword>
<dbReference type="InterPro" id="IPR046378">
    <property type="entry name" value="DAXX_histone-bd"/>
</dbReference>
<dbReference type="GO" id="GO:0005737">
    <property type="term" value="C:cytoplasm"/>
    <property type="evidence" value="ECO:0007669"/>
    <property type="project" value="UniProtKB-SubCell"/>
</dbReference>
<dbReference type="InterPro" id="IPR046426">
    <property type="entry name" value="DAXX_histone-bd_sf"/>
</dbReference>
<gene>
    <name evidence="12" type="ORF">PARMNEM_LOCUS7646</name>
</gene>
<keyword evidence="5" id="KW-0963">Cytoplasm</keyword>
<feature type="domain" description="Daxx histone-binding" evidence="11">
    <location>
        <begin position="372"/>
        <end position="455"/>
    </location>
</feature>
<evidence type="ECO:0000256" key="1">
    <source>
        <dbReference type="ARBA" id="ARBA00004123"/>
    </source>
</evidence>
<name>A0AAV1KUQ4_9NEOP</name>
<proteinExistence type="predicted"/>
<keyword evidence="7" id="KW-0175">Coiled coil</keyword>
<evidence type="ECO:0000256" key="2">
    <source>
        <dbReference type="ARBA" id="ARBA00004286"/>
    </source>
</evidence>
<evidence type="ECO:0000259" key="11">
    <source>
        <dbReference type="Pfam" id="PF20920"/>
    </source>
</evidence>
<keyword evidence="8" id="KW-0143">Chaperone</keyword>
<dbReference type="GO" id="GO:0042393">
    <property type="term" value="F:histone binding"/>
    <property type="evidence" value="ECO:0007669"/>
    <property type="project" value="InterPro"/>
</dbReference>
<feature type="compositionally biased region" description="Acidic residues" evidence="10">
    <location>
        <begin position="476"/>
        <end position="494"/>
    </location>
</feature>
<feature type="region of interest" description="Disordered" evidence="10">
    <location>
        <begin position="474"/>
        <end position="494"/>
    </location>
</feature>
<dbReference type="GO" id="GO:0005634">
    <property type="term" value="C:nucleus"/>
    <property type="evidence" value="ECO:0007669"/>
    <property type="project" value="UniProtKB-SubCell"/>
</dbReference>
<reference evidence="12 13" key="1">
    <citation type="submission" date="2023-11" db="EMBL/GenBank/DDBJ databases">
        <authorList>
            <person name="Hedman E."/>
            <person name="Englund M."/>
            <person name="Stromberg M."/>
            <person name="Nyberg Akerstrom W."/>
            <person name="Nylinder S."/>
            <person name="Jareborg N."/>
            <person name="Kallberg Y."/>
            <person name="Kronander E."/>
        </authorList>
    </citation>
    <scope>NUCLEOTIDE SEQUENCE [LARGE SCALE GENOMIC DNA]</scope>
</reference>
<evidence type="ECO:0000313" key="12">
    <source>
        <dbReference type="EMBL" id="CAK1586738.1"/>
    </source>
</evidence>
<evidence type="ECO:0000256" key="3">
    <source>
        <dbReference type="ARBA" id="ARBA00004496"/>
    </source>
</evidence>
<dbReference type="Proteomes" id="UP001314205">
    <property type="component" value="Unassembled WGS sequence"/>
</dbReference>
<sequence>MSKVDLVEESSAVETIAIDDEPDVISDLISKESKLFNELVEKCLGLEDSKGMTRILNKMVIPAYRQLDENYKKSQRFESVLCKTLKLIETDPIHKFTHVRGFYEKLKLHKVRKKVNFVTLTTNITEKAHYDGNKRKTDYNMCNLRKQSKIDVIDLDDESTTVINLDKYEFDVVVIDDERNNLDEEKENKDLDRCNSSLDQTKITNSLQASCEVKSNDNLNEKEVTKSEKHNYLLTDVDSEVNKFLVPKAVEIIQNECELTDSEKVLQIEKQIAIYREKIAMLEEQEVDDDTMTSPYILSEKYKANIVSLYKELCKLTGTESVKRREVRLKVNDGHPPGPVRRLERFLNNNIGSNGDPPFPDFCDVVNCVVKSNQEDGLCWTRAQIMKEATSLFTQCGRALQKRRQKREWRHLMARVKVEECHTDPAEENHDLEARLQANRRIAMKKESDILETFSMMQYLPAVQNSEYVEKPSEILDTDNSSDSDTTLDSENESIDLNDNETIESNLKKLEDNSETKINSYLEAPTISTKSNNIINNNEVIVKKEPTEDVAQLLERLGDNYTATIQDIEDPFLIIEISSDSSSGEE</sequence>
<dbReference type="InterPro" id="IPR038298">
    <property type="entry name" value="Daxx_N_sf"/>
</dbReference>
<accession>A0AAV1KUQ4</accession>
<dbReference type="GO" id="GO:0006355">
    <property type="term" value="P:regulation of DNA-templated transcription"/>
    <property type="evidence" value="ECO:0007669"/>
    <property type="project" value="UniProtKB-ARBA"/>
</dbReference>
<keyword evidence="6" id="KW-0053">Apoptosis</keyword>
<comment type="subcellular location">
    <subcellularLocation>
        <location evidence="2">Chromosome</location>
    </subcellularLocation>
    <subcellularLocation>
        <location evidence="3">Cytoplasm</location>
    </subcellularLocation>
    <subcellularLocation>
        <location evidence="1">Nucleus</location>
    </subcellularLocation>
</comment>
<organism evidence="12 13">
    <name type="scientific">Parnassius mnemosyne</name>
    <name type="common">clouded apollo</name>
    <dbReference type="NCBI Taxonomy" id="213953"/>
    <lineage>
        <taxon>Eukaryota</taxon>
        <taxon>Metazoa</taxon>
        <taxon>Ecdysozoa</taxon>
        <taxon>Arthropoda</taxon>
        <taxon>Hexapoda</taxon>
        <taxon>Insecta</taxon>
        <taxon>Pterygota</taxon>
        <taxon>Neoptera</taxon>
        <taxon>Endopterygota</taxon>
        <taxon>Lepidoptera</taxon>
        <taxon>Glossata</taxon>
        <taxon>Ditrysia</taxon>
        <taxon>Papilionoidea</taxon>
        <taxon>Papilionidae</taxon>
        <taxon>Parnassiinae</taxon>
        <taxon>Parnassini</taxon>
        <taxon>Parnassius</taxon>
        <taxon>Driopa</taxon>
    </lineage>
</organism>
<dbReference type="Gene3D" id="1.10.8.810">
    <property type="entry name" value="Daxx helical bundle domain"/>
    <property type="match status" value="1"/>
</dbReference>
<dbReference type="GO" id="GO:0006915">
    <property type="term" value="P:apoptotic process"/>
    <property type="evidence" value="ECO:0007669"/>
    <property type="project" value="UniProtKB-KW"/>
</dbReference>
<evidence type="ECO:0000256" key="10">
    <source>
        <dbReference type="SAM" id="MobiDB-lite"/>
    </source>
</evidence>
<dbReference type="AlphaFoldDB" id="A0AAV1KUQ4"/>
<dbReference type="Gene3D" id="1.20.58.2170">
    <property type="match status" value="1"/>
</dbReference>
<evidence type="ECO:0000313" key="13">
    <source>
        <dbReference type="Proteomes" id="UP001314205"/>
    </source>
</evidence>
<dbReference type="EMBL" id="CAVLGL010000081">
    <property type="protein sequence ID" value="CAK1586738.1"/>
    <property type="molecule type" value="Genomic_DNA"/>
</dbReference>
<evidence type="ECO:0000256" key="5">
    <source>
        <dbReference type="ARBA" id="ARBA00022490"/>
    </source>
</evidence>
<dbReference type="Pfam" id="PF20920">
    <property type="entry name" value="DAXX_hist_bd"/>
    <property type="match status" value="1"/>
</dbReference>
<evidence type="ECO:0000256" key="4">
    <source>
        <dbReference type="ARBA" id="ARBA00022454"/>
    </source>
</evidence>
<evidence type="ECO:0000256" key="6">
    <source>
        <dbReference type="ARBA" id="ARBA00022703"/>
    </source>
</evidence>
<evidence type="ECO:0000256" key="8">
    <source>
        <dbReference type="ARBA" id="ARBA00023186"/>
    </source>
</evidence>
<comment type="caution">
    <text evidence="12">The sequence shown here is derived from an EMBL/GenBank/DDBJ whole genome shotgun (WGS) entry which is preliminary data.</text>
</comment>
<dbReference type="GO" id="GO:0005694">
    <property type="term" value="C:chromosome"/>
    <property type="evidence" value="ECO:0007669"/>
    <property type="project" value="UniProtKB-SubCell"/>
</dbReference>
<evidence type="ECO:0000256" key="7">
    <source>
        <dbReference type="ARBA" id="ARBA00023054"/>
    </source>
</evidence>
<keyword evidence="4" id="KW-0158">Chromosome</keyword>
<evidence type="ECO:0000256" key="9">
    <source>
        <dbReference type="ARBA" id="ARBA00023242"/>
    </source>
</evidence>
<protein>
    <recommendedName>
        <fullName evidence="11">Daxx histone-binding domain-containing protein</fullName>
    </recommendedName>
</protein>
<keyword evidence="9" id="KW-0539">Nucleus</keyword>